<keyword evidence="7" id="KW-1133">Transmembrane helix</keyword>
<dbReference type="PANTHER" id="PTHR31646">
    <property type="entry name" value="ALPHA-1,2-MANNOSYLTRANSFERASE MNN2"/>
    <property type="match status" value="1"/>
</dbReference>
<evidence type="ECO:0000256" key="6">
    <source>
        <dbReference type="ARBA" id="ARBA00022968"/>
    </source>
</evidence>
<organism evidence="12 13">
    <name type="scientific">Durusdinium trenchii</name>
    <dbReference type="NCBI Taxonomy" id="1381693"/>
    <lineage>
        <taxon>Eukaryota</taxon>
        <taxon>Sar</taxon>
        <taxon>Alveolata</taxon>
        <taxon>Dinophyceae</taxon>
        <taxon>Suessiales</taxon>
        <taxon>Symbiodiniaceae</taxon>
        <taxon>Durusdinium</taxon>
    </lineage>
</organism>
<comment type="similarity">
    <text evidence="3">Belongs to the MNN1/MNT family.</text>
</comment>
<evidence type="ECO:0000256" key="8">
    <source>
        <dbReference type="ARBA" id="ARBA00023034"/>
    </source>
</evidence>
<accession>A0ABP0QGZ9</accession>
<keyword evidence="9" id="KW-0472">Membrane</keyword>
<evidence type="ECO:0000256" key="7">
    <source>
        <dbReference type="ARBA" id="ARBA00022989"/>
    </source>
</evidence>
<evidence type="ECO:0000256" key="3">
    <source>
        <dbReference type="ARBA" id="ARBA00009105"/>
    </source>
</evidence>
<dbReference type="SUPFAM" id="SSF53448">
    <property type="entry name" value="Nucleotide-diphospho-sugar transferases"/>
    <property type="match status" value="1"/>
</dbReference>
<evidence type="ECO:0000256" key="9">
    <source>
        <dbReference type="ARBA" id="ARBA00023136"/>
    </source>
</evidence>
<evidence type="ECO:0000256" key="1">
    <source>
        <dbReference type="ARBA" id="ARBA00004394"/>
    </source>
</evidence>
<evidence type="ECO:0000313" key="12">
    <source>
        <dbReference type="EMBL" id="CAK9087540.1"/>
    </source>
</evidence>
<evidence type="ECO:0000256" key="4">
    <source>
        <dbReference type="ARBA" id="ARBA00022679"/>
    </source>
</evidence>
<dbReference type="InterPro" id="IPR022751">
    <property type="entry name" value="Alpha_mannosyltransferase"/>
</dbReference>
<dbReference type="PANTHER" id="PTHR31646:SF1">
    <property type="entry name" value="ALPHA-1,2-MANNOSYLTRANSFERASE MNN2"/>
    <property type="match status" value="1"/>
</dbReference>
<keyword evidence="13" id="KW-1185">Reference proteome</keyword>
<sequence length="741" mass="81691">MGYTRYTPGPGAATGRVAAGHAAAAAAGAAETDWKRIADVVKPLAVLGSDFQEVLLLDADNLPAVDPSFLFDEPQYRATGALFWPDLSPFEEKMPEQWLALSAGHWLSRPCNLRWEQESGQLLVDKDRCAAPIRRAASMALHLRELSAYLPGDGGDKDLFQIAWRLEGHDFGMCPLPAAAGRLQPERSGTVHGPFVGETMVHHSSKGLPCFLHRTIDKHEDMWELHWEVIARPLKETQCLCLQRICPDAKVKARMVPTRAADVEVLPFDHVVVGDLRTRFARIVAELRTAGDPKGGFVDNNPRRSQQLNCSKVVQKASLLSILVLQNCACAILVKQSRKHSADWVPQTGVIVQEAFKGLASLVLAFLLGESMQGALNPVELLQSSVPGSPKSRGAAIALTRRQSSVMSCDFPCVREVKTQRAKKRCRNWNQFEHDVGSISNREAEVGRTLRSGLNSTTRMGFRTRGRRTRRPLPCGPAKASVAVLGTEQSPVCGFSLFGARHLHGHLSAEDFEHSRLLCAHLGSPDHRAAVAVLGAAGLGRGFGAACHLSGGWLELPPLGHWLGRTDHRLGGHGDFRRHLGIGRRVHGEDPEKLQGHPVGSKRATRSLVGPDRCAGPGWNGRSLRCVEQWLFPRLQCLDLGFCLQQRLWRSPDCRGDQIRGQHLEELRHLGVHRLDHCAVHAVLRATAHDDLHGWCGVSVLFHLPLWHACTGKDLLSLWVFLGQEAHPRSQTRSHRWSDQP</sequence>
<feature type="region of interest" description="Disordered" evidence="11">
    <location>
        <begin position="588"/>
        <end position="607"/>
    </location>
</feature>
<evidence type="ECO:0000256" key="5">
    <source>
        <dbReference type="ARBA" id="ARBA00022692"/>
    </source>
</evidence>
<dbReference type="Pfam" id="PF11051">
    <property type="entry name" value="Mannosyl_trans3"/>
    <property type="match status" value="1"/>
</dbReference>
<evidence type="ECO:0000256" key="10">
    <source>
        <dbReference type="ARBA" id="ARBA00037847"/>
    </source>
</evidence>
<dbReference type="EMBL" id="CAXAMN010024550">
    <property type="protein sequence ID" value="CAK9087540.1"/>
    <property type="molecule type" value="Genomic_DNA"/>
</dbReference>
<dbReference type="Proteomes" id="UP001642484">
    <property type="component" value="Unassembled WGS sequence"/>
</dbReference>
<protein>
    <submittedName>
        <fullName evidence="12">Uncharacterized protein</fullName>
    </submittedName>
</protein>
<comment type="subcellular location">
    <subcellularLocation>
        <location evidence="10">Endomembrane system</location>
        <topology evidence="10">Single-pass membrane protein</topology>
    </subcellularLocation>
    <subcellularLocation>
        <location evidence="1">Golgi apparatus membrane</location>
    </subcellularLocation>
    <subcellularLocation>
        <location evidence="2">Membrane</location>
        <topology evidence="2">Single-pass type II membrane protein</topology>
    </subcellularLocation>
</comment>
<dbReference type="InterPro" id="IPR029044">
    <property type="entry name" value="Nucleotide-diphossugar_trans"/>
</dbReference>
<keyword evidence="8" id="KW-0333">Golgi apparatus</keyword>
<comment type="caution">
    <text evidence="12">The sequence shown here is derived from an EMBL/GenBank/DDBJ whole genome shotgun (WGS) entry which is preliminary data.</text>
</comment>
<evidence type="ECO:0000256" key="11">
    <source>
        <dbReference type="SAM" id="MobiDB-lite"/>
    </source>
</evidence>
<keyword evidence="4" id="KW-0808">Transferase</keyword>
<keyword evidence="5" id="KW-0812">Transmembrane</keyword>
<name>A0ABP0QGZ9_9DINO</name>
<evidence type="ECO:0000313" key="13">
    <source>
        <dbReference type="Proteomes" id="UP001642484"/>
    </source>
</evidence>
<evidence type="ECO:0000256" key="2">
    <source>
        <dbReference type="ARBA" id="ARBA00004606"/>
    </source>
</evidence>
<reference evidence="12 13" key="1">
    <citation type="submission" date="2024-02" db="EMBL/GenBank/DDBJ databases">
        <authorList>
            <person name="Chen Y."/>
            <person name="Shah S."/>
            <person name="Dougan E. K."/>
            <person name="Thang M."/>
            <person name="Chan C."/>
        </authorList>
    </citation>
    <scope>NUCLEOTIDE SEQUENCE [LARGE SCALE GENOMIC DNA]</scope>
</reference>
<keyword evidence="6" id="KW-0735">Signal-anchor</keyword>
<gene>
    <name evidence="12" type="ORF">CCMP2556_LOCUS42318</name>
</gene>
<proteinExistence type="inferred from homology"/>